<evidence type="ECO:0000313" key="6">
    <source>
        <dbReference type="RefSeq" id="XP_013776222.1"/>
    </source>
</evidence>
<accession>A0ABM1B786</accession>
<feature type="region of interest" description="Disordered" evidence="2">
    <location>
        <begin position="843"/>
        <end position="877"/>
    </location>
</feature>
<proteinExistence type="predicted"/>
<dbReference type="Proteomes" id="UP000694941">
    <property type="component" value="Unplaced"/>
</dbReference>
<dbReference type="PANTHER" id="PTHR11216">
    <property type="entry name" value="EH DOMAIN"/>
    <property type="match status" value="1"/>
</dbReference>
<gene>
    <name evidence="6" type="primary">LOC106461000</name>
</gene>
<feature type="compositionally biased region" description="Basic and acidic residues" evidence="2">
    <location>
        <begin position="612"/>
        <end position="623"/>
    </location>
</feature>
<dbReference type="SMART" id="SM00054">
    <property type="entry name" value="EFh"/>
    <property type="match status" value="3"/>
</dbReference>
<feature type="domain" description="EH" evidence="3">
    <location>
        <begin position="263"/>
        <end position="352"/>
    </location>
</feature>
<feature type="domain" description="EF-hand" evidence="4">
    <location>
        <begin position="155"/>
        <end position="190"/>
    </location>
</feature>
<feature type="domain" description="EH" evidence="3">
    <location>
        <begin position="14"/>
        <end position="108"/>
    </location>
</feature>
<evidence type="ECO:0000256" key="2">
    <source>
        <dbReference type="SAM" id="MobiDB-lite"/>
    </source>
</evidence>
<dbReference type="GeneID" id="106461000"/>
<dbReference type="SUPFAM" id="SSF57997">
    <property type="entry name" value="Tropomyosin"/>
    <property type="match status" value="1"/>
</dbReference>
<protein>
    <submittedName>
        <fullName evidence="6">Epidermal growth factor receptor substrate 15-like 1 isoform X1</fullName>
    </submittedName>
</protein>
<evidence type="ECO:0000256" key="1">
    <source>
        <dbReference type="ARBA" id="ARBA00022837"/>
    </source>
</evidence>
<dbReference type="Pfam" id="PF12763">
    <property type="entry name" value="EH"/>
    <property type="match status" value="3"/>
</dbReference>
<feature type="region of interest" description="Disordered" evidence="2">
    <location>
        <begin position="463"/>
        <end position="489"/>
    </location>
</feature>
<feature type="domain" description="EF-hand" evidence="4">
    <location>
        <begin position="262"/>
        <end position="297"/>
    </location>
</feature>
<feature type="compositionally biased region" description="Polar residues" evidence="2">
    <location>
        <begin position="674"/>
        <end position="690"/>
    </location>
</feature>
<organism evidence="5 6">
    <name type="scientific">Limulus polyphemus</name>
    <name type="common">Atlantic horseshoe crab</name>
    <dbReference type="NCBI Taxonomy" id="6850"/>
    <lineage>
        <taxon>Eukaryota</taxon>
        <taxon>Metazoa</taxon>
        <taxon>Ecdysozoa</taxon>
        <taxon>Arthropoda</taxon>
        <taxon>Chelicerata</taxon>
        <taxon>Merostomata</taxon>
        <taxon>Xiphosura</taxon>
        <taxon>Limulidae</taxon>
        <taxon>Limulus</taxon>
    </lineage>
</organism>
<keyword evidence="1" id="KW-0106">Calcium</keyword>
<dbReference type="PROSITE" id="PS00018">
    <property type="entry name" value="EF_HAND_1"/>
    <property type="match status" value="2"/>
</dbReference>
<evidence type="ECO:0000259" key="3">
    <source>
        <dbReference type="PROSITE" id="PS50031"/>
    </source>
</evidence>
<dbReference type="PROSITE" id="PS50222">
    <property type="entry name" value="EF_HAND_2"/>
    <property type="match status" value="2"/>
</dbReference>
<keyword evidence="5" id="KW-1185">Reference proteome</keyword>
<dbReference type="Gene3D" id="1.10.238.10">
    <property type="entry name" value="EF-hand"/>
    <property type="match status" value="3"/>
</dbReference>
<feature type="compositionally biased region" description="Low complexity" evidence="2">
    <location>
        <begin position="596"/>
        <end position="608"/>
    </location>
</feature>
<feature type="domain" description="EH" evidence="3">
    <location>
        <begin position="123"/>
        <end position="211"/>
    </location>
</feature>
<dbReference type="SMART" id="SM00027">
    <property type="entry name" value="EH"/>
    <property type="match status" value="3"/>
</dbReference>
<evidence type="ECO:0000259" key="4">
    <source>
        <dbReference type="PROSITE" id="PS50222"/>
    </source>
</evidence>
<dbReference type="InterPro" id="IPR000261">
    <property type="entry name" value="EH_dom"/>
</dbReference>
<feature type="compositionally biased region" description="Basic and acidic residues" evidence="2">
    <location>
        <begin position="477"/>
        <end position="489"/>
    </location>
</feature>
<dbReference type="CDD" id="cd00052">
    <property type="entry name" value="EH"/>
    <property type="match status" value="3"/>
</dbReference>
<sequence length="955" mass="104015">MAGLPSPSEVAGNHFALYEGLYQQVDPAGTGCVGAIEAAAFLKKSGLSDAVLGKIWDLSDPNGKGFLDKNGMFVGLKLIALAQNGQNVDMTNINQQVPPPNMGPTTSSKKMSTVIDWSIKPSERNKYEEMFNSLKPTNEKLPGSTVKPVMLNSKLPLETLGKIWELSDIDKDGFLDKDEFILAMHLVYKALENIPVPSALPPDLIPVSKRKKSLPGAVPVLPDLLPGMDGGLIGHRSSTPTIDITLKNIHNKIAVPWIVNATEKAKYDDIFRKMDQDQDGFVTGPDVKDIFIQSGLSQSVLAYIWGLCDMKENGKLNSEQFALAMYLINLKLHGGDIPPVLPPEMIPPTLRPKPSSESFSLQEGVTPVVDDLLTVGNKELDIMNLEVKDLQKEKIQLEQDIAQKEADMKIRSGELKTLQNEAEALFTMLKQLEVQKREAQKRLDQLDSQKTSVENSLSNLKQQVEDEAEQVGSLKTQVEDQKKSLQEQEEALNKKRYELNDLRQEEAQLEQQVESGRSKLESLANTLQEVQAQVSQTKGKITQFKDQQMVMKETLEQFDSAISSGNIATISEHSLRAFTPASYEPEYQKLSNTAGSSPVSSLSAFSVSEGPDDFKDDPFKAKDPFSGVNGYTDTPDPFSNEDPFKGDPFKSEGVASNVSADPFGWDPFNDGFGNPSSVQEQNPTKASNPEQKVDPFENTDPFGSFPATSINSVSSDPFTAGSATQISAGSDAKFSAAADPFGADPFSPAQIAPPRPESPTPALPPKKSKAPPPRPAPPKHVGGGGKSGPTRAAPAPPLPPSVHDPFSANSAKPFISGSTKVPIQTFKTEVSNQDAFESVFGSSQKSGSFISAEQRGQDPFDPFGTAGGNDPFASSTGTHQDFANFADFEKFVPFLHETLDKPVKHNYKNMSEQEQLAWVTEESIRLEQERKNAEAQEQADLELALKLSKADIHAK</sequence>
<dbReference type="SUPFAM" id="SSF47473">
    <property type="entry name" value="EF-hand"/>
    <property type="match status" value="3"/>
</dbReference>
<dbReference type="InterPro" id="IPR011992">
    <property type="entry name" value="EF-hand-dom_pair"/>
</dbReference>
<name>A0ABM1B786_LIMPO</name>
<dbReference type="InterPro" id="IPR018247">
    <property type="entry name" value="EF_Hand_1_Ca_BS"/>
</dbReference>
<evidence type="ECO:0000313" key="5">
    <source>
        <dbReference type="Proteomes" id="UP000694941"/>
    </source>
</evidence>
<dbReference type="PANTHER" id="PTHR11216:SF176">
    <property type="entry name" value="EPIDERMAL GROWTH FACTOR RECEPTOR PATHWAY SUBSTRATE CLONE 15, ISOFORM A"/>
    <property type="match status" value="1"/>
</dbReference>
<feature type="compositionally biased region" description="Pro residues" evidence="2">
    <location>
        <begin position="751"/>
        <end position="778"/>
    </location>
</feature>
<feature type="region of interest" description="Disordered" evidence="2">
    <location>
        <begin position="591"/>
        <end position="814"/>
    </location>
</feature>
<dbReference type="InterPro" id="IPR002048">
    <property type="entry name" value="EF_hand_dom"/>
</dbReference>
<feature type="compositionally biased region" description="Polar residues" evidence="2">
    <location>
        <begin position="706"/>
        <end position="728"/>
    </location>
</feature>
<dbReference type="PROSITE" id="PS50031">
    <property type="entry name" value="EH"/>
    <property type="match status" value="3"/>
</dbReference>
<reference evidence="6" key="1">
    <citation type="submission" date="2025-08" db="UniProtKB">
        <authorList>
            <consortium name="RefSeq"/>
        </authorList>
    </citation>
    <scope>IDENTIFICATION</scope>
    <source>
        <tissue evidence="6">Muscle</tissue>
    </source>
</reference>
<dbReference type="RefSeq" id="XP_013776222.1">
    <property type="nucleotide sequence ID" value="XM_013920768.2"/>
</dbReference>